<keyword evidence="6 10" id="KW-0418">Kinase</keyword>
<dbReference type="SUPFAM" id="SSF53633">
    <property type="entry name" value="Carbamate kinase-like"/>
    <property type="match status" value="1"/>
</dbReference>
<evidence type="ECO:0000256" key="6">
    <source>
        <dbReference type="ARBA" id="ARBA00022777"/>
    </source>
</evidence>
<accession>D4DZ10</accession>
<gene>
    <name evidence="10" type="primary">metM2</name>
    <name evidence="10" type="ORF">HMPREF0758_1160</name>
</gene>
<reference evidence="10 11" key="1">
    <citation type="submission" date="2010-01" db="EMBL/GenBank/DDBJ databases">
        <authorList>
            <person name="Muzny D."/>
            <person name="Qin X."/>
            <person name="Deng J."/>
            <person name="Jiang H."/>
            <person name="Liu Y."/>
            <person name="Qu J."/>
            <person name="Song X.-Z."/>
            <person name="Zhang L."/>
            <person name="Thornton R."/>
            <person name="Coyle M."/>
            <person name="Francisco L."/>
            <person name="Jackson L."/>
            <person name="Javaid M."/>
            <person name="Korchina V."/>
            <person name="Kovar C."/>
            <person name="Mata R."/>
            <person name="Mathew T."/>
            <person name="Ngo R."/>
            <person name="Nguyen L."/>
            <person name="Nguyen N."/>
            <person name="Okwuonu G."/>
            <person name="Ongeri F."/>
            <person name="Pham C."/>
            <person name="Simmons D."/>
            <person name="Wilczek-Boney K."/>
            <person name="Hale W."/>
            <person name="Jakkamsetti A."/>
            <person name="Pham P."/>
            <person name="Ruth R."/>
            <person name="San Lucas F."/>
            <person name="Warren J."/>
            <person name="Zhang J."/>
            <person name="Zhao Z."/>
            <person name="Zhou C."/>
            <person name="Zhu D."/>
            <person name="Lee S."/>
            <person name="Bess C."/>
            <person name="Blankenburg K."/>
            <person name="Forbes L."/>
            <person name="Fu Q."/>
            <person name="Gubbala S."/>
            <person name="Hirani K."/>
            <person name="Jayaseelan J.C."/>
            <person name="Lara F."/>
            <person name="Munidasa M."/>
            <person name="Palculict T."/>
            <person name="Patil S."/>
            <person name="Pu L.-L."/>
            <person name="Saada N."/>
            <person name="Tang L."/>
            <person name="Weissenberger G."/>
            <person name="Zhu Y."/>
            <person name="Hemphill L."/>
            <person name="Shang Y."/>
            <person name="Youmans B."/>
            <person name="Ayvaz T."/>
            <person name="Ross M."/>
            <person name="Santibanez J."/>
            <person name="Aqrawi P."/>
            <person name="Gross S."/>
            <person name="Joshi V."/>
            <person name="Fowler G."/>
            <person name="Nazareth L."/>
            <person name="Reid J."/>
            <person name="Worley K."/>
            <person name="Petrosino J."/>
            <person name="Highlander S."/>
            <person name="Gibbs R."/>
        </authorList>
    </citation>
    <scope>NUCLEOTIDE SEQUENCE [LARGE SCALE GENOMIC DNA]</scope>
    <source>
        <strain evidence="10 11">DSM 4582</strain>
    </source>
</reference>
<dbReference type="InterPro" id="IPR042199">
    <property type="entry name" value="AsparK_Bifunc_asparK/hSer_DH"/>
</dbReference>
<dbReference type="NCBIfam" id="NF007003">
    <property type="entry name" value="PRK09466.1"/>
    <property type="match status" value="1"/>
</dbReference>
<dbReference type="InterPro" id="IPR001341">
    <property type="entry name" value="Asp_kinase"/>
</dbReference>
<dbReference type="GO" id="GO:0005829">
    <property type="term" value="C:cytosol"/>
    <property type="evidence" value="ECO:0007669"/>
    <property type="project" value="TreeGrafter"/>
</dbReference>
<protein>
    <recommendedName>
        <fullName evidence="3">aspartate kinase</fullName>
        <ecNumber evidence="3">2.7.2.4</ecNumber>
    </recommendedName>
</protein>
<dbReference type="GO" id="GO:0009090">
    <property type="term" value="P:homoserine biosynthetic process"/>
    <property type="evidence" value="ECO:0007669"/>
    <property type="project" value="TreeGrafter"/>
</dbReference>
<comment type="similarity">
    <text evidence="2">Belongs to the aspartokinase family.</text>
</comment>
<evidence type="ECO:0000256" key="2">
    <source>
        <dbReference type="ARBA" id="ARBA00010122"/>
    </source>
</evidence>
<organism evidence="10 11">
    <name type="scientific">Serratia odorifera DSM 4582</name>
    <dbReference type="NCBI Taxonomy" id="667129"/>
    <lineage>
        <taxon>Bacteria</taxon>
        <taxon>Pseudomonadati</taxon>
        <taxon>Pseudomonadota</taxon>
        <taxon>Gammaproteobacteria</taxon>
        <taxon>Enterobacterales</taxon>
        <taxon>Yersiniaceae</taxon>
        <taxon>Serratia</taxon>
    </lineage>
</organism>
<evidence type="ECO:0000256" key="7">
    <source>
        <dbReference type="ARBA" id="ARBA00022840"/>
    </source>
</evidence>
<dbReference type="UniPathway" id="UPA00050">
    <property type="reaction ID" value="UER00461"/>
</dbReference>
<name>D4DZ10_SEROD</name>
<dbReference type="GO" id="GO:0004072">
    <property type="term" value="F:aspartate kinase activity"/>
    <property type="evidence" value="ECO:0007669"/>
    <property type="project" value="UniProtKB-EC"/>
</dbReference>
<dbReference type="InterPro" id="IPR018042">
    <property type="entry name" value="Aspartate_kinase_CS"/>
</dbReference>
<evidence type="ECO:0000256" key="3">
    <source>
        <dbReference type="ARBA" id="ARBA00013059"/>
    </source>
</evidence>
<dbReference type="PANTHER" id="PTHR21499:SF29">
    <property type="entry name" value="BIFUNCTIONAL ASPARTOKINASE_HOMOSERINE DEHYDROGENASE 2"/>
    <property type="match status" value="1"/>
</dbReference>
<dbReference type="Gene3D" id="3.40.1160.10">
    <property type="entry name" value="Acetylglutamate kinase-like"/>
    <property type="match status" value="1"/>
</dbReference>
<dbReference type="FunFam" id="3.40.1160.10:FF:000009">
    <property type="entry name" value="Bifunctional aspartokinase/homoserine dehydrogenase"/>
    <property type="match status" value="1"/>
</dbReference>
<feature type="domain" description="Aspartate/glutamate/uridylate kinase" evidence="9">
    <location>
        <begin position="13"/>
        <end position="285"/>
    </location>
</feature>
<dbReference type="PROSITE" id="PS00324">
    <property type="entry name" value="ASPARTOKINASE"/>
    <property type="match status" value="1"/>
</dbReference>
<sequence>MNAIAVAGPVSGRQLHKFGGSSLADVKCYLRVAGIMAEYSQPGDLMVVSAAGSTTNQLINWLKLSQSDRLSAHQVQQALRRYHSELISGLLPPETAEPLIAAFIHDLERLAVLLDGNVDDVTYAEVVGHGEIWSARLMAEVLKKLDMQAAWLDARDFLRAERAAQPQVDEGRSYPLLQQLMAQHPGRRLVVTGFISRNDAGETVLLGRNGSDYSATQIGALAGVERVTIWSDVAGVYSADPRKVKDACLLPLLRLDEASELARLAAPVLHTRTLQPVSGSDIDLQLRCSYQPEQGSTRIERVLASGTGAKIVTSHDDVCLIELTVAPQHDFKLAQKELDLVLKRAQIKPLSIGIHTDRSLIQLCYTAEVAGSVLRVLQQAALPGTLQLREGLALVALVGAGVCKNPLHSHRFYQQLKDQPVEFIWQAEDGISLVAVLRQGPTGLLIQGLHQSLFRAEKRIGLVLFGKGNIGSRWLELFAREQKTCLPVPVLNSFWPEWWTVVAVCSITTDWMPAARWRFSMTKRRNWTKSRCFCGCVLIRSTIWWCLTLLPVKTWRISTWISPVTVSMLLAPTNWPARPAAIPIARFATRSQKPAAIGCITLPWVPVCR</sequence>
<keyword evidence="11" id="KW-1185">Reference proteome</keyword>
<dbReference type="Proteomes" id="UP000005723">
    <property type="component" value="Unassembled WGS sequence"/>
</dbReference>
<keyword evidence="10" id="KW-0560">Oxidoreductase</keyword>
<dbReference type="EC" id="2.7.2.4" evidence="3"/>
<comment type="pathway">
    <text evidence="8">Amino-acid biosynthesis; L-threonine biosynthesis; L-threonine from L-aspartate: step 1/5.</text>
</comment>
<proteinExistence type="inferred from homology"/>
<dbReference type="EMBL" id="ADBY01000022">
    <property type="protein sequence ID" value="EFE97068.1"/>
    <property type="molecule type" value="Genomic_DNA"/>
</dbReference>
<dbReference type="CDD" id="cd04892">
    <property type="entry name" value="ACT_AK-like_2"/>
    <property type="match status" value="1"/>
</dbReference>
<evidence type="ECO:0000256" key="1">
    <source>
        <dbReference type="ARBA" id="ARBA00004766"/>
    </source>
</evidence>
<dbReference type="GO" id="GO:0005524">
    <property type="term" value="F:ATP binding"/>
    <property type="evidence" value="ECO:0007669"/>
    <property type="project" value="UniProtKB-KW"/>
</dbReference>
<keyword evidence="5" id="KW-0547">Nucleotide-binding</keyword>
<comment type="pathway">
    <text evidence="1 8">Amino-acid biosynthesis; L-lysine biosynthesis via DAP pathway; (S)-tetrahydrodipicolinate from L-aspartate: step 1/4.</text>
</comment>
<evidence type="ECO:0000313" key="10">
    <source>
        <dbReference type="EMBL" id="EFE97068.1"/>
    </source>
</evidence>
<dbReference type="GO" id="GO:0016491">
    <property type="term" value="F:oxidoreductase activity"/>
    <property type="evidence" value="ECO:0007669"/>
    <property type="project" value="UniProtKB-KW"/>
</dbReference>
<dbReference type="Gene3D" id="3.30.2130.10">
    <property type="entry name" value="VC0802-like"/>
    <property type="match status" value="1"/>
</dbReference>
<comment type="pathway">
    <text evidence="8">Amino-acid biosynthesis; L-methionine biosynthesis via de novo pathway; L-homoserine from L-aspartate: step 1/3.</text>
</comment>
<evidence type="ECO:0000256" key="4">
    <source>
        <dbReference type="ARBA" id="ARBA00022679"/>
    </source>
</evidence>
<dbReference type="InterPro" id="IPR036393">
    <property type="entry name" value="AceGlu_kinase-like_sf"/>
</dbReference>
<evidence type="ECO:0000256" key="8">
    <source>
        <dbReference type="RuleBase" id="RU004249"/>
    </source>
</evidence>
<dbReference type="NCBIfam" id="TIGR00657">
    <property type="entry name" value="asp_kinases"/>
    <property type="match status" value="1"/>
</dbReference>
<dbReference type="PANTHER" id="PTHR21499">
    <property type="entry name" value="ASPARTATE KINASE"/>
    <property type="match status" value="1"/>
</dbReference>
<dbReference type="Gene3D" id="1.20.120.1320">
    <property type="entry name" value="Aspartokinase, catalytic domain"/>
    <property type="match status" value="1"/>
</dbReference>
<dbReference type="InterPro" id="IPR041743">
    <property type="entry name" value="AK-HSDH_N"/>
</dbReference>
<dbReference type="STRING" id="667129.HMPREF0758_1160"/>
<dbReference type="CDD" id="cd04257">
    <property type="entry name" value="AAK_AK-HSDH"/>
    <property type="match status" value="1"/>
</dbReference>
<dbReference type="GO" id="GO:0009089">
    <property type="term" value="P:lysine biosynthetic process via diaminopimelate"/>
    <property type="evidence" value="ECO:0007669"/>
    <property type="project" value="UniProtKB-UniPathway"/>
</dbReference>
<keyword evidence="4 10" id="KW-0808">Transferase</keyword>
<comment type="caution">
    <text evidence="10">The sequence shown here is derived from an EMBL/GenBank/DDBJ whole genome shotgun (WGS) entry which is preliminary data.</text>
</comment>
<dbReference type="GO" id="GO:0009088">
    <property type="term" value="P:threonine biosynthetic process"/>
    <property type="evidence" value="ECO:0007669"/>
    <property type="project" value="UniProtKB-UniPathway"/>
</dbReference>
<dbReference type="AlphaFoldDB" id="D4DZ10"/>
<dbReference type="Pfam" id="PF00696">
    <property type="entry name" value="AA_kinase"/>
    <property type="match status" value="1"/>
</dbReference>
<dbReference type="InterPro" id="IPR001048">
    <property type="entry name" value="Asp/Glu/Uridylate_kinase"/>
</dbReference>
<evidence type="ECO:0000313" key="11">
    <source>
        <dbReference type="Proteomes" id="UP000005723"/>
    </source>
</evidence>
<evidence type="ECO:0000256" key="5">
    <source>
        <dbReference type="ARBA" id="ARBA00022741"/>
    </source>
</evidence>
<dbReference type="UniPathway" id="UPA00034">
    <property type="reaction ID" value="UER00015"/>
</dbReference>
<dbReference type="UniPathway" id="UPA00051">
    <property type="reaction ID" value="UER00462"/>
</dbReference>
<keyword evidence="8" id="KW-0028">Amino-acid biosynthesis</keyword>
<dbReference type="HOGENOM" id="CLU_009116_7_2_6"/>
<evidence type="ECO:0000259" key="9">
    <source>
        <dbReference type="Pfam" id="PF00696"/>
    </source>
</evidence>
<keyword evidence="7" id="KW-0067">ATP-binding</keyword>